<reference evidence="1" key="1">
    <citation type="journal article" date="2021" name="New Phytol.">
        <title>Evolutionary innovations through gain and loss of genes in the ectomycorrhizal Boletales.</title>
        <authorList>
            <person name="Wu G."/>
            <person name="Miyauchi S."/>
            <person name="Morin E."/>
            <person name="Kuo A."/>
            <person name="Drula E."/>
            <person name="Varga T."/>
            <person name="Kohler A."/>
            <person name="Feng B."/>
            <person name="Cao Y."/>
            <person name="Lipzen A."/>
            <person name="Daum C."/>
            <person name="Hundley H."/>
            <person name="Pangilinan J."/>
            <person name="Johnson J."/>
            <person name="Barry K."/>
            <person name="LaButti K."/>
            <person name="Ng V."/>
            <person name="Ahrendt S."/>
            <person name="Min B."/>
            <person name="Choi I.G."/>
            <person name="Park H."/>
            <person name="Plett J.M."/>
            <person name="Magnuson J."/>
            <person name="Spatafora J.W."/>
            <person name="Nagy L.G."/>
            <person name="Henrissat B."/>
            <person name="Grigoriev I.V."/>
            <person name="Yang Z.L."/>
            <person name="Xu J."/>
            <person name="Martin F.M."/>
        </authorList>
    </citation>
    <scope>NUCLEOTIDE SEQUENCE</scope>
    <source>
        <strain evidence="1">ATCC 28755</strain>
    </source>
</reference>
<dbReference type="EMBL" id="MU268240">
    <property type="protein sequence ID" value="KAH7905225.1"/>
    <property type="molecule type" value="Genomic_DNA"/>
</dbReference>
<dbReference type="Proteomes" id="UP000790377">
    <property type="component" value="Unassembled WGS sequence"/>
</dbReference>
<proteinExistence type="predicted"/>
<organism evidence="1 2">
    <name type="scientific">Hygrophoropsis aurantiaca</name>
    <dbReference type="NCBI Taxonomy" id="72124"/>
    <lineage>
        <taxon>Eukaryota</taxon>
        <taxon>Fungi</taxon>
        <taxon>Dikarya</taxon>
        <taxon>Basidiomycota</taxon>
        <taxon>Agaricomycotina</taxon>
        <taxon>Agaricomycetes</taxon>
        <taxon>Agaricomycetidae</taxon>
        <taxon>Boletales</taxon>
        <taxon>Coniophorineae</taxon>
        <taxon>Hygrophoropsidaceae</taxon>
        <taxon>Hygrophoropsis</taxon>
    </lineage>
</organism>
<gene>
    <name evidence="1" type="ORF">BJ138DRAFT_1106157</name>
</gene>
<name>A0ACB7ZW16_9AGAM</name>
<protein>
    <submittedName>
        <fullName evidence="1">Uncharacterized protein</fullName>
    </submittedName>
</protein>
<accession>A0ACB7ZW16</accession>
<feature type="non-terminal residue" evidence="1">
    <location>
        <position position="1"/>
    </location>
</feature>
<keyword evidence="2" id="KW-1185">Reference proteome</keyword>
<sequence length="431" mass="47726">PASGSLLEDKDDLPAPRNTPDDDSSSSGEDVTQDCPAATPTPVNDGPPARNSWPIKKGPMTKEGISRCVEFGERVMQEAEEIARELGKPAKENMWNHFHSCYSYNYEKHPDTSPKDWNATILEAYKAWQEKFNDAEPTQQLQLEVDLDVCANDDADARDSNRVLLALQRKAITRIMLRKLKVFLPNQQHFHWMRWANTAAKHFLRLFNWPPGVNPPHGKDFDLKKMSTSQLQALISAYWPNTTDGTQSHPEVGIERWTEEEIAMADTDPAKTRIALVVTPNGAALLTLEASTNWVARARKKGSRKGKQKALPSDDELPTEDPDNELEDDPDNGIDVNAGLFSDAANQNNPTLLSPPLDPLPSPPAPAPSPPPVHQPMHSANPHDNKCAVHGQRDPTIPPAGRKRATDDSVPDTVTAPVVVVFDLAYWLVPQ</sequence>
<comment type="caution">
    <text evidence="1">The sequence shown here is derived from an EMBL/GenBank/DDBJ whole genome shotgun (WGS) entry which is preliminary data.</text>
</comment>
<evidence type="ECO:0000313" key="1">
    <source>
        <dbReference type="EMBL" id="KAH7905225.1"/>
    </source>
</evidence>
<evidence type="ECO:0000313" key="2">
    <source>
        <dbReference type="Proteomes" id="UP000790377"/>
    </source>
</evidence>